<evidence type="ECO:0000313" key="3">
    <source>
        <dbReference type="Proteomes" id="UP000241771"/>
    </source>
</evidence>
<protein>
    <submittedName>
        <fullName evidence="2">Choline kinase</fullName>
    </submittedName>
</protein>
<accession>A0A2T3NIC5</accession>
<sequence>MVKEELSQMGSASVYLTEYQGVECIRKLGASPIELSFYQHSAPLLRQAGVNIPDLIHADGTDLYIEFIPNPIALNELNQTDDVYRQISIIHSLNLESPPYLKTHEWSLAKTHSAFQILNLPSASQAVLTHIQTQSRCLFSPATLISGDTNDGNWGRRNTGELVLFDWERFGYGSPAIDLAPLVKGMGCRADYESVIERYLKHSTAQSAGELLRQLVMAKAWIVIDVVNLLVERNNPMKGKYIDWFNENLPYWLDETAVASV</sequence>
<gene>
    <name evidence="2" type="ORF">C9I98_21330</name>
</gene>
<keyword evidence="2" id="KW-0418">Kinase</keyword>
<dbReference type="SUPFAM" id="SSF56112">
    <property type="entry name" value="Protein kinase-like (PK-like)"/>
    <property type="match status" value="1"/>
</dbReference>
<reference evidence="2 3" key="1">
    <citation type="submission" date="2018-01" db="EMBL/GenBank/DDBJ databases">
        <title>Whole genome sequencing of Histamine producing bacteria.</title>
        <authorList>
            <person name="Butler K."/>
        </authorList>
    </citation>
    <scope>NUCLEOTIDE SEQUENCE [LARGE SCALE GENOMIC DNA]</scope>
    <source>
        <strain evidence="2 3">DSM 100436</strain>
    </source>
</reference>
<comment type="caution">
    <text evidence="2">The sequence shown here is derived from an EMBL/GenBank/DDBJ whole genome shotgun (WGS) entry which is preliminary data.</text>
</comment>
<dbReference type="Pfam" id="PF01636">
    <property type="entry name" value="APH"/>
    <property type="match status" value="1"/>
</dbReference>
<dbReference type="Proteomes" id="UP000241771">
    <property type="component" value="Unassembled WGS sequence"/>
</dbReference>
<dbReference type="RefSeq" id="WP_036825181.1">
    <property type="nucleotide sequence ID" value="NZ_JGVO01000615.1"/>
</dbReference>
<dbReference type="GO" id="GO:0016301">
    <property type="term" value="F:kinase activity"/>
    <property type="evidence" value="ECO:0007669"/>
    <property type="project" value="UniProtKB-KW"/>
</dbReference>
<keyword evidence="3" id="KW-1185">Reference proteome</keyword>
<dbReference type="InterPro" id="IPR011009">
    <property type="entry name" value="Kinase-like_dom_sf"/>
</dbReference>
<name>A0A2T3NIC5_9GAMM</name>
<feature type="domain" description="Aminoglycoside phosphotransferase" evidence="1">
    <location>
        <begin position="32"/>
        <end position="203"/>
    </location>
</feature>
<evidence type="ECO:0000259" key="1">
    <source>
        <dbReference type="Pfam" id="PF01636"/>
    </source>
</evidence>
<dbReference type="AlphaFoldDB" id="A0A2T3NIC5"/>
<dbReference type="InterPro" id="IPR002575">
    <property type="entry name" value="Aminoglycoside_PTrfase"/>
</dbReference>
<proteinExistence type="predicted"/>
<evidence type="ECO:0000313" key="2">
    <source>
        <dbReference type="EMBL" id="PSW14730.1"/>
    </source>
</evidence>
<dbReference type="EMBL" id="PYMA01000018">
    <property type="protein sequence ID" value="PSW14730.1"/>
    <property type="molecule type" value="Genomic_DNA"/>
</dbReference>
<keyword evidence="2" id="KW-0808">Transferase</keyword>
<organism evidence="2 3">
    <name type="scientific">Photobacterium sanctipauli</name>
    <dbReference type="NCBI Taxonomy" id="1342794"/>
    <lineage>
        <taxon>Bacteria</taxon>
        <taxon>Pseudomonadati</taxon>
        <taxon>Pseudomonadota</taxon>
        <taxon>Gammaproteobacteria</taxon>
        <taxon>Vibrionales</taxon>
        <taxon>Vibrionaceae</taxon>
        <taxon>Photobacterium</taxon>
    </lineage>
</organism>
<dbReference type="OrthoDB" id="4833090at2"/>
<dbReference type="Gene3D" id="3.90.1200.10">
    <property type="match status" value="1"/>
</dbReference>